<dbReference type="InterPro" id="IPR014710">
    <property type="entry name" value="RmlC-like_jellyroll"/>
</dbReference>
<evidence type="ECO:0000259" key="1">
    <source>
        <dbReference type="Pfam" id="PF09313"/>
    </source>
</evidence>
<evidence type="ECO:0000313" key="2">
    <source>
        <dbReference type="EMBL" id="TRY13237.1"/>
    </source>
</evidence>
<protein>
    <submittedName>
        <fullName evidence="2">DUF1971 domain-containing protein</fullName>
    </submittedName>
</protein>
<organism evidence="2 3">
    <name type="scientific">Shewanella hanedai</name>
    <name type="common">Alteromonas hanedai</name>
    <dbReference type="NCBI Taxonomy" id="25"/>
    <lineage>
        <taxon>Bacteria</taxon>
        <taxon>Pseudomonadati</taxon>
        <taxon>Pseudomonadota</taxon>
        <taxon>Gammaproteobacteria</taxon>
        <taxon>Alteromonadales</taxon>
        <taxon>Shewanellaceae</taxon>
        <taxon>Shewanella</taxon>
    </lineage>
</organism>
<comment type="caution">
    <text evidence="2">The sequence shown here is derived from an EMBL/GenBank/DDBJ whole genome shotgun (WGS) entry which is preliminary data.</text>
</comment>
<dbReference type="EMBL" id="VKGK01000021">
    <property type="protein sequence ID" value="TRY13237.1"/>
    <property type="molecule type" value="Genomic_DNA"/>
</dbReference>
<dbReference type="RefSeq" id="WP_144041267.1">
    <property type="nucleotide sequence ID" value="NZ_BMPL01000018.1"/>
</dbReference>
<dbReference type="OrthoDB" id="6506618at2"/>
<reference evidence="3" key="1">
    <citation type="submission" date="2019-07" db="EMBL/GenBank/DDBJ databases">
        <title>Shewanella sp. YLB-08 draft genomic sequence.</title>
        <authorList>
            <person name="Yu L."/>
        </authorList>
    </citation>
    <scope>NUCLEOTIDE SEQUENCE [LARGE SCALE GENOMIC DNA]</scope>
    <source>
        <strain evidence="3">JCM 20706</strain>
    </source>
</reference>
<proteinExistence type="predicted"/>
<dbReference type="Proteomes" id="UP000318126">
    <property type="component" value="Unassembled WGS sequence"/>
</dbReference>
<dbReference type="AlphaFoldDB" id="A0A553JLA3"/>
<dbReference type="Gene3D" id="2.60.120.10">
    <property type="entry name" value="Jelly Rolls"/>
    <property type="match status" value="1"/>
</dbReference>
<dbReference type="SUPFAM" id="SSF51197">
    <property type="entry name" value="Clavaminate synthase-like"/>
    <property type="match status" value="1"/>
</dbReference>
<feature type="domain" description="TehB/YeaR-like" evidence="1">
    <location>
        <begin position="13"/>
        <end position="92"/>
    </location>
</feature>
<dbReference type="InterPro" id="IPR015392">
    <property type="entry name" value="TehB/YeaR-like_dom"/>
</dbReference>
<accession>A0A553JLA3</accession>
<gene>
    <name evidence="2" type="ORF">FN961_16430</name>
</gene>
<name>A0A553JLA3_SHEHA</name>
<sequence>MSFIPKGYTNFESTGIFTNESVPKVLLEPHYTRKGVYGQVHVLNGHLKFFGYKNGTQSAEKEVLIKANETAMAHPYYLHRLEPASEDLEFEIRFFSLAEPETNQTETESETQMAKQK</sequence>
<keyword evidence="3" id="KW-1185">Reference proteome</keyword>
<dbReference type="Pfam" id="PF09313">
    <property type="entry name" value="TehB-like"/>
    <property type="match status" value="1"/>
</dbReference>
<evidence type="ECO:0000313" key="3">
    <source>
        <dbReference type="Proteomes" id="UP000318126"/>
    </source>
</evidence>